<dbReference type="Proteomes" id="UP000321812">
    <property type="component" value="Unassembled WGS sequence"/>
</dbReference>
<evidence type="ECO:0000313" key="9">
    <source>
        <dbReference type="Proteomes" id="UP000321812"/>
    </source>
</evidence>
<evidence type="ECO:0000256" key="3">
    <source>
        <dbReference type="ARBA" id="ARBA00023125"/>
    </source>
</evidence>
<protein>
    <submittedName>
        <fullName evidence="8">Site-specific integrase</fullName>
    </submittedName>
</protein>
<comment type="caution">
    <text evidence="8">The sequence shown here is derived from an EMBL/GenBank/DDBJ whole genome shotgun (WGS) entry which is preliminary data.</text>
</comment>
<dbReference type="SUPFAM" id="SSF56349">
    <property type="entry name" value="DNA breaking-rejoining enzymes"/>
    <property type="match status" value="1"/>
</dbReference>
<feature type="domain" description="Tyr recombinase" evidence="6">
    <location>
        <begin position="172"/>
        <end position="349"/>
    </location>
</feature>
<evidence type="ECO:0000256" key="4">
    <source>
        <dbReference type="ARBA" id="ARBA00023172"/>
    </source>
</evidence>
<dbReference type="InterPro" id="IPR011010">
    <property type="entry name" value="DNA_brk_join_enz"/>
</dbReference>
<keyword evidence="2" id="KW-0229">DNA integration</keyword>
<evidence type="ECO:0000256" key="2">
    <source>
        <dbReference type="ARBA" id="ARBA00022908"/>
    </source>
</evidence>
<dbReference type="Pfam" id="PF00589">
    <property type="entry name" value="Phage_integrase"/>
    <property type="match status" value="1"/>
</dbReference>
<dbReference type="AlphaFoldDB" id="A0A562XKH1"/>
<dbReference type="InterPro" id="IPR002104">
    <property type="entry name" value="Integrase_catalytic"/>
</dbReference>
<feature type="domain" description="Core-binding (CB)" evidence="7">
    <location>
        <begin position="67"/>
        <end position="146"/>
    </location>
</feature>
<reference evidence="8 9" key="1">
    <citation type="submission" date="2019-07" db="EMBL/GenBank/DDBJ databases">
        <title>Rapid identification of Enteric Bacteria from Whole Genome Sequences (WGS) using Average Nucleotide Identity (ANI).</title>
        <authorList>
            <person name="Lane C."/>
        </authorList>
    </citation>
    <scope>NUCLEOTIDE SEQUENCE [LARGE SCALE GENOMIC DNA]</scope>
    <source>
        <strain evidence="8 9">D2411</strain>
    </source>
</reference>
<dbReference type="Gene3D" id="1.10.443.10">
    <property type="entry name" value="Intergrase catalytic core"/>
    <property type="match status" value="1"/>
</dbReference>
<evidence type="ECO:0000259" key="7">
    <source>
        <dbReference type="PROSITE" id="PS51900"/>
    </source>
</evidence>
<evidence type="ECO:0000259" key="6">
    <source>
        <dbReference type="PROSITE" id="PS51898"/>
    </source>
</evidence>
<comment type="similarity">
    <text evidence="1">Belongs to the 'phage' integrase family.</text>
</comment>
<dbReference type="InterPro" id="IPR010998">
    <property type="entry name" value="Integrase_recombinase_N"/>
</dbReference>
<dbReference type="EMBL" id="VOAP01000003">
    <property type="protein sequence ID" value="TWO22649.1"/>
    <property type="molecule type" value="Genomic_DNA"/>
</dbReference>
<dbReference type="InterPro" id="IPR050808">
    <property type="entry name" value="Phage_Integrase"/>
</dbReference>
<dbReference type="PROSITE" id="PS51898">
    <property type="entry name" value="TYR_RECOMBINASE"/>
    <property type="match status" value="1"/>
</dbReference>
<dbReference type="PANTHER" id="PTHR30629:SF6">
    <property type="entry name" value="PROPHAGE INTEGRASE INTA-RELATED"/>
    <property type="match status" value="1"/>
</dbReference>
<keyword evidence="3 5" id="KW-0238">DNA-binding</keyword>
<sequence>MTIEQRINLATSKKLYITPNLYLYLGKQKKTWYIKKGNTSKAIGTYPQMDEVQALNISLNKSDIKVHTLQTLLEEYLLHKTNLVAPATIKRDRVLYRLLLKRCNFINKTIDKIYLVDIIEFYKELNNYEYIHRLNILLNLSYKYAIIHNYTSINPFNSIPISMLIKKPQVKHRASTTSKEFIQRLLKFINSRSIKLKVAYTLLLLLGLRVNTLANLKIDMIDFDKKVIIIPAQIMKMKIEHIIPINDYIIKLLKEYISTVNLQEYLFPSNQSIDTHMNSESFRIILRKNRFSKNEITPHGFRSMISTICNDNEIDPLAIEWYLAHYNSSSVSRAYNHSQGLSRKRKVLDFWFDYLFKDLTKS</sequence>
<dbReference type="GO" id="GO:0006310">
    <property type="term" value="P:DNA recombination"/>
    <property type="evidence" value="ECO:0007669"/>
    <property type="project" value="UniProtKB-KW"/>
</dbReference>
<evidence type="ECO:0000256" key="1">
    <source>
        <dbReference type="ARBA" id="ARBA00008857"/>
    </source>
</evidence>
<name>A0A562XKH1_CAMHY</name>
<gene>
    <name evidence="8" type="ORF">YZ82_01655</name>
</gene>
<keyword evidence="4" id="KW-0233">DNA recombination</keyword>
<accession>A0A562XKH1</accession>
<dbReference type="GO" id="GO:0003677">
    <property type="term" value="F:DNA binding"/>
    <property type="evidence" value="ECO:0007669"/>
    <property type="project" value="UniProtKB-UniRule"/>
</dbReference>
<dbReference type="CDD" id="cd00801">
    <property type="entry name" value="INT_P4_C"/>
    <property type="match status" value="1"/>
</dbReference>
<proteinExistence type="inferred from homology"/>
<evidence type="ECO:0000256" key="5">
    <source>
        <dbReference type="PROSITE-ProRule" id="PRU01248"/>
    </source>
</evidence>
<evidence type="ECO:0000313" key="8">
    <source>
        <dbReference type="EMBL" id="TWO22649.1"/>
    </source>
</evidence>
<organism evidence="8 9">
    <name type="scientific">Campylobacter hyointestinalis</name>
    <dbReference type="NCBI Taxonomy" id="198"/>
    <lineage>
        <taxon>Bacteria</taxon>
        <taxon>Pseudomonadati</taxon>
        <taxon>Campylobacterota</taxon>
        <taxon>Epsilonproteobacteria</taxon>
        <taxon>Campylobacterales</taxon>
        <taxon>Campylobacteraceae</taxon>
        <taxon>Campylobacter</taxon>
    </lineage>
</organism>
<dbReference type="PANTHER" id="PTHR30629">
    <property type="entry name" value="PROPHAGE INTEGRASE"/>
    <property type="match status" value="1"/>
</dbReference>
<dbReference type="Gene3D" id="1.10.150.130">
    <property type="match status" value="1"/>
</dbReference>
<dbReference type="RefSeq" id="WP_147496897.1">
    <property type="nucleotide sequence ID" value="NZ_VOAP01000003.1"/>
</dbReference>
<dbReference type="InterPro" id="IPR013762">
    <property type="entry name" value="Integrase-like_cat_sf"/>
</dbReference>
<dbReference type="GO" id="GO:0015074">
    <property type="term" value="P:DNA integration"/>
    <property type="evidence" value="ECO:0007669"/>
    <property type="project" value="UniProtKB-KW"/>
</dbReference>
<dbReference type="InterPro" id="IPR044068">
    <property type="entry name" value="CB"/>
</dbReference>
<dbReference type="PROSITE" id="PS51900">
    <property type="entry name" value="CB"/>
    <property type="match status" value="1"/>
</dbReference>